<dbReference type="InterPro" id="IPR036046">
    <property type="entry name" value="Acylphosphatase-like_dom_sf"/>
</dbReference>
<reference evidence="3" key="1">
    <citation type="submission" date="2021-03" db="EMBL/GenBank/DDBJ databases">
        <authorList>
            <person name="Jaffe A."/>
        </authorList>
    </citation>
    <scope>NUCLEOTIDE SEQUENCE</scope>
    <source>
        <strain evidence="3">RIFCSPLOWO2_01_FULL_58_19</strain>
    </source>
</reference>
<feature type="domain" description="Acylphosphatase-like" evidence="2">
    <location>
        <begin position="7"/>
        <end position="107"/>
    </location>
</feature>
<dbReference type="SUPFAM" id="SSF54975">
    <property type="entry name" value="Acylphosphatase/BLUF domain-like"/>
    <property type="match status" value="1"/>
</dbReference>
<dbReference type="GO" id="GO:0003998">
    <property type="term" value="F:acylphosphatase activity"/>
    <property type="evidence" value="ECO:0007669"/>
    <property type="project" value="UniProtKB-EC"/>
</dbReference>
<comment type="catalytic activity">
    <reaction evidence="1">
        <text>an acyl phosphate + H2O = a carboxylate + phosphate + H(+)</text>
        <dbReference type="Rhea" id="RHEA:14965"/>
        <dbReference type="ChEBI" id="CHEBI:15377"/>
        <dbReference type="ChEBI" id="CHEBI:15378"/>
        <dbReference type="ChEBI" id="CHEBI:29067"/>
        <dbReference type="ChEBI" id="CHEBI:43474"/>
        <dbReference type="ChEBI" id="CHEBI:59918"/>
        <dbReference type="EC" id="3.6.1.7"/>
    </reaction>
</comment>
<feature type="active site" evidence="1">
    <location>
        <position position="26"/>
    </location>
</feature>
<accession>A0A8T4LHA3</accession>
<proteinExistence type="predicted"/>
<feature type="active site" evidence="1">
    <location>
        <position position="44"/>
    </location>
</feature>
<protein>
    <recommendedName>
        <fullName evidence="1">acylphosphatase</fullName>
        <ecNumber evidence="1">3.6.1.7</ecNumber>
    </recommendedName>
</protein>
<name>A0A8T4LHA3_9ARCH</name>
<dbReference type="InterPro" id="IPR001792">
    <property type="entry name" value="Acylphosphatase-like_dom"/>
</dbReference>
<dbReference type="Gene3D" id="3.30.70.100">
    <property type="match status" value="1"/>
</dbReference>
<dbReference type="EC" id="3.6.1.7" evidence="1"/>
<gene>
    <name evidence="3" type="ORF">J4203_00240</name>
</gene>
<dbReference type="EMBL" id="JAGVWE010000002">
    <property type="protein sequence ID" value="MBS3062276.1"/>
    <property type="molecule type" value="Genomic_DNA"/>
</dbReference>
<keyword evidence="1 3" id="KW-0378">Hydrolase</keyword>
<dbReference type="Proteomes" id="UP000678237">
    <property type="component" value="Unassembled WGS sequence"/>
</dbReference>
<sequence>MEEKFAYWEFVLKGANAHDIHGVQLRENIRKLAVDAGVPGDVRNVKKDHTVLVRCKAPEEQAERLLQTILKIPDALIKLHPTDSFKRKMTSEGGEPPKIPDEFEIIREDELSEMVWALQGAGKIFAGGEKSRERKLTQALKLALIETSACADEHNRGTPNNRNFVVTALENFISTGPVEDTDLVKQVYDLYQLCGQANEYLRLALSGQRTQDKVKELSEQILKLAGKILENLNNQKG</sequence>
<dbReference type="AlphaFoldDB" id="A0A8T4LHA3"/>
<evidence type="ECO:0000256" key="1">
    <source>
        <dbReference type="PROSITE-ProRule" id="PRU00520"/>
    </source>
</evidence>
<evidence type="ECO:0000259" key="2">
    <source>
        <dbReference type="PROSITE" id="PS51160"/>
    </source>
</evidence>
<evidence type="ECO:0000313" key="4">
    <source>
        <dbReference type="Proteomes" id="UP000678237"/>
    </source>
</evidence>
<evidence type="ECO:0000313" key="3">
    <source>
        <dbReference type="EMBL" id="MBS3062276.1"/>
    </source>
</evidence>
<reference evidence="3" key="2">
    <citation type="submission" date="2021-05" db="EMBL/GenBank/DDBJ databases">
        <title>Protein family content uncovers lineage relationships and bacterial pathway maintenance mechanisms in DPANN archaea.</title>
        <authorList>
            <person name="Castelle C.J."/>
            <person name="Meheust R."/>
            <person name="Jaffe A.L."/>
            <person name="Seitz K."/>
            <person name="Gong X."/>
            <person name="Baker B.J."/>
            <person name="Banfield J.F."/>
        </authorList>
    </citation>
    <scope>NUCLEOTIDE SEQUENCE</scope>
    <source>
        <strain evidence="3">RIFCSPLOWO2_01_FULL_58_19</strain>
    </source>
</reference>
<comment type="caution">
    <text evidence="3">The sequence shown here is derived from an EMBL/GenBank/DDBJ whole genome shotgun (WGS) entry which is preliminary data.</text>
</comment>
<organism evidence="3 4">
    <name type="scientific">Candidatus Iainarchaeum sp</name>
    <dbReference type="NCBI Taxonomy" id="3101447"/>
    <lineage>
        <taxon>Archaea</taxon>
        <taxon>Candidatus Iainarchaeota</taxon>
        <taxon>Candidatus Iainarchaeia</taxon>
        <taxon>Candidatus Iainarchaeales</taxon>
        <taxon>Candidatus Iainarchaeaceae</taxon>
        <taxon>Candidatus Iainarchaeum</taxon>
    </lineage>
</organism>
<dbReference type="PROSITE" id="PS51160">
    <property type="entry name" value="ACYLPHOSPHATASE_3"/>
    <property type="match status" value="1"/>
</dbReference>